<protein>
    <submittedName>
        <fullName evidence="7">LIM zinc-binding domain-containing protein</fullName>
    </submittedName>
</protein>
<evidence type="ECO:0000256" key="1">
    <source>
        <dbReference type="ARBA" id="ARBA00022723"/>
    </source>
</evidence>
<dbReference type="PANTHER" id="PTHR24211:SF22">
    <property type="entry name" value="TESTIN"/>
    <property type="match status" value="1"/>
</dbReference>
<evidence type="ECO:0000256" key="3">
    <source>
        <dbReference type="ARBA" id="ARBA00023038"/>
    </source>
</evidence>
<reference evidence="7" key="1">
    <citation type="submission" date="2022-11" db="UniProtKB">
        <authorList>
            <consortium name="WormBaseParasite"/>
        </authorList>
    </citation>
    <scope>IDENTIFICATION</scope>
</reference>
<organism evidence="6 7">
    <name type="scientific">Meloidogyne floridensis</name>
    <dbReference type="NCBI Taxonomy" id="298350"/>
    <lineage>
        <taxon>Eukaryota</taxon>
        <taxon>Metazoa</taxon>
        <taxon>Ecdysozoa</taxon>
        <taxon>Nematoda</taxon>
        <taxon>Chromadorea</taxon>
        <taxon>Rhabditida</taxon>
        <taxon>Tylenchina</taxon>
        <taxon>Tylenchomorpha</taxon>
        <taxon>Tylenchoidea</taxon>
        <taxon>Meloidogynidae</taxon>
        <taxon>Meloidogyninae</taxon>
        <taxon>Meloidogyne</taxon>
    </lineage>
</organism>
<dbReference type="InterPro" id="IPR001781">
    <property type="entry name" value="Znf_LIM"/>
</dbReference>
<dbReference type="AlphaFoldDB" id="A0A915PBC0"/>
<sequence length="482" mass="55564">MRKFNRHRKNKILEESSEDDDDSGCAIDELYYYSWIPLKTKNITNSSSLNLNKIIKYQLPLQDFSKNFCLNIKNKKEYSEFKEFIVKRKQNYFGQGIPKKIVGEKVYCRQCKSPIESKTLAITAITHFGVYAHWHPNCFVCLIFGEECTEAEGKTWHLNHFCCIKCNQPLAGCQYVMKILKENKKEFPFCLSCCQNISSNNYCATCFVKIPSDYPHIVAKRALIGLPYSLINNQLFCNYSKTINWKQKPPSFSPPPPLPINGPPPLPPSFIKRSSSSENFYETVAPSMPKRKTNFEKIFGTNKSTPNLPFSSFSVNIKKILNNVENSEIKNPRKTFSKQRSKSMDGYQRKKDSRFIKEINENINNEKYSPPSSPSCTLQINNNFLHQLPTSSRTQKNSFIFSSESEITDNEEDKNNLLSSESDVDDDEQFLSANARFLHHYFAIAKSESIRKNNLTIPVNNLSVLTKNRDESKKHVFNCHIS</sequence>
<keyword evidence="3" id="KW-0440">LIM domain</keyword>
<dbReference type="Gene3D" id="2.10.110.10">
    <property type="entry name" value="Cysteine Rich Protein"/>
    <property type="match status" value="1"/>
</dbReference>
<keyword evidence="6" id="KW-1185">Reference proteome</keyword>
<dbReference type="PANTHER" id="PTHR24211">
    <property type="entry name" value="LIM DOMAIN-CONTAINING PROTEIN"/>
    <property type="match status" value="1"/>
</dbReference>
<feature type="domain" description="LIM zinc-binding" evidence="5">
    <location>
        <begin position="137"/>
        <end position="193"/>
    </location>
</feature>
<dbReference type="InterPro" id="IPR047120">
    <property type="entry name" value="Pk/Esn/Tes"/>
</dbReference>
<evidence type="ECO:0000256" key="2">
    <source>
        <dbReference type="ARBA" id="ARBA00022833"/>
    </source>
</evidence>
<evidence type="ECO:0000313" key="7">
    <source>
        <dbReference type="WBParaSite" id="scf7180000424419.g13041"/>
    </source>
</evidence>
<evidence type="ECO:0000256" key="4">
    <source>
        <dbReference type="SAM" id="MobiDB-lite"/>
    </source>
</evidence>
<name>A0A915PBC0_9BILA</name>
<evidence type="ECO:0000313" key="6">
    <source>
        <dbReference type="Proteomes" id="UP000887560"/>
    </source>
</evidence>
<evidence type="ECO:0000259" key="5">
    <source>
        <dbReference type="SMART" id="SM00132"/>
    </source>
</evidence>
<dbReference type="WBParaSite" id="scf7180000424419.g13041">
    <property type="protein sequence ID" value="scf7180000424419.g13041"/>
    <property type="gene ID" value="scf7180000424419.g13041"/>
</dbReference>
<feature type="compositionally biased region" description="Basic residues" evidence="4">
    <location>
        <begin position="332"/>
        <end position="341"/>
    </location>
</feature>
<keyword evidence="1" id="KW-0479">Metal-binding</keyword>
<feature type="region of interest" description="Disordered" evidence="4">
    <location>
        <begin position="331"/>
        <end position="354"/>
    </location>
</feature>
<accession>A0A915PBC0</accession>
<dbReference type="Proteomes" id="UP000887560">
    <property type="component" value="Unplaced"/>
</dbReference>
<proteinExistence type="predicted"/>
<dbReference type="GO" id="GO:0046872">
    <property type="term" value="F:metal ion binding"/>
    <property type="evidence" value="ECO:0007669"/>
    <property type="project" value="UniProtKB-KW"/>
</dbReference>
<keyword evidence="2" id="KW-0862">Zinc</keyword>
<dbReference type="SMART" id="SM00132">
    <property type="entry name" value="LIM"/>
    <property type="match status" value="1"/>
</dbReference>